<evidence type="ECO:0000313" key="2">
    <source>
        <dbReference type="Proteomes" id="UP001153365"/>
    </source>
</evidence>
<accession>A0AAV0BCP0</accession>
<reference evidence="1" key="1">
    <citation type="submission" date="2022-06" db="EMBL/GenBank/DDBJ databases">
        <authorList>
            <consortium name="SYNGENTA / RWTH Aachen University"/>
        </authorList>
    </citation>
    <scope>NUCLEOTIDE SEQUENCE</scope>
</reference>
<keyword evidence="2" id="KW-1185">Reference proteome</keyword>
<name>A0AAV0BCP0_PHAPC</name>
<evidence type="ECO:0000313" key="1">
    <source>
        <dbReference type="EMBL" id="CAH7684953.1"/>
    </source>
</evidence>
<sequence length="118" mass="13422">GHSQTNFDRIPLEDRIKLGRIFLAEIEWVRRYSDGLICSATSNVCSGLMLLLGSERVIDDPANNQISTIASVDMRWVPTALIRSPKMYPPIEATKLAQELSKDPHNFIDLSYDFRKEN</sequence>
<gene>
    <name evidence="1" type="ORF">PPACK8108_LOCUS19405</name>
</gene>
<comment type="caution">
    <text evidence="1">The sequence shown here is derived from an EMBL/GenBank/DDBJ whole genome shotgun (WGS) entry which is preliminary data.</text>
</comment>
<dbReference type="AlphaFoldDB" id="A0AAV0BCP0"/>
<dbReference type="Proteomes" id="UP001153365">
    <property type="component" value="Unassembled WGS sequence"/>
</dbReference>
<feature type="non-terminal residue" evidence="1">
    <location>
        <position position="1"/>
    </location>
</feature>
<dbReference type="EMBL" id="CALTRL010005697">
    <property type="protein sequence ID" value="CAH7684953.1"/>
    <property type="molecule type" value="Genomic_DNA"/>
</dbReference>
<protein>
    <submittedName>
        <fullName evidence="1">Expressed protein</fullName>
    </submittedName>
</protein>
<proteinExistence type="predicted"/>
<organism evidence="1 2">
    <name type="scientific">Phakopsora pachyrhizi</name>
    <name type="common">Asian soybean rust disease fungus</name>
    <dbReference type="NCBI Taxonomy" id="170000"/>
    <lineage>
        <taxon>Eukaryota</taxon>
        <taxon>Fungi</taxon>
        <taxon>Dikarya</taxon>
        <taxon>Basidiomycota</taxon>
        <taxon>Pucciniomycotina</taxon>
        <taxon>Pucciniomycetes</taxon>
        <taxon>Pucciniales</taxon>
        <taxon>Phakopsoraceae</taxon>
        <taxon>Phakopsora</taxon>
    </lineage>
</organism>